<dbReference type="GeneID" id="71994432"/>
<sequence>MYSLPMPSTVSGTKPDMAMPVVVRGLYTIWADFVYQPKNGNDLADSARSAAFSGQLRLLAEASDLATHPEAKDAILSEYCHFVALRRNDTTVDLPTQRTSAGVNVEANIFGALLKARRKLRACNAFFPPDEVEREQSEEGEERGSGIAHRVHPRPNSTVRLADETVDEEAEQQQQSPSRKRKRRDSAVGDVEEPPRRRRAKTMWCPYGADPAKLWKEKVARLGRYY</sequence>
<proteinExistence type="predicted"/>
<protein>
    <submittedName>
        <fullName evidence="2">Uncharacterized protein</fullName>
    </submittedName>
</protein>
<keyword evidence="3" id="KW-1185">Reference proteome</keyword>
<dbReference type="EMBL" id="CP090175">
    <property type="protein sequence ID" value="UJO25286.1"/>
    <property type="molecule type" value="Genomic_DNA"/>
</dbReference>
<dbReference type="RefSeq" id="XP_047769652.1">
    <property type="nucleotide sequence ID" value="XM_047913702.1"/>
</dbReference>
<evidence type="ECO:0000256" key="1">
    <source>
        <dbReference type="SAM" id="MobiDB-lite"/>
    </source>
</evidence>
<evidence type="ECO:0000313" key="3">
    <source>
        <dbReference type="Proteomes" id="UP000756132"/>
    </source>
</evidence>
<accession>A0A9Q8UWR0</accession>
<name>A0A9Q8UWR0_PASFU</name>
<dbReference type="KEGG" id="ffu:CLAFUR5_14554"/>
<organism evidence="2 3">
    <name type="scientific">Passalora fulva</name>
    <name type="common">Tomato leaf mold</name>
    <name type="synonym">Cladosporium fulvum</name>
    <dbReference type="NCBI Taxonomy" id="5499"/>
    <lineage>
        <taxon>Eukaryota</taxon>
        <taxon>Fungi</taxon>
        <taxon>Dikarya</taxon>
        <taxon>Ascomycota</taxon>
        <taxon>Pezizomycotina</taxon>
        <taxon>Dothideomycetes</taxon>
        <taxon>Dothideomycetidae</taxon>
        <taxon>Mycosphaerellales</taxon>
        <taxon>Mycosphaerellaceae</taxon>
        <taxon>Fulvia</taxon>
    </lineage>
</organism>
<gene>
    <name evidence="2" type="ORF">CLAFUR5_14554</name>
</gene>
<reference evidence="2" key="1">
    <citation type="submission" date="2021-12" db="EMBL/GenBank/DDBJ databases">
        <authorList>
            <person name="Zaccaron A."/>
            <person name="Stergiopoulos I."/>
        </authorList>
    </citation>
    <scope>NUCLEOTIDE SEQUENCE</scope>
    <source>
        <strain evidence="2">Race5_Kim</strain>
    </source>
</reference>
<feature type="region of interest" description="Disordered" evidence="1">
    <location>
        <begin position="131"/>
        <end position="204"/>
    </location>
</feature>
<evidence type="ECO:0000313" key="2">
    <source>
        <dbReference type="EMBL" id="UJO25286.1"/>
    </source>
</evidence>
<reference evidence="2" key="2">
    <citation type="journal article" date="2022" name="Microb. Genom.">
        <title>A chromosome-scale genome assembly of the tomato pathogen Cladosporium fulvum reveals a compartmentalized genome architecture and the presence of a dispensable chromosome.</title>
        <authorList>
            <person name="Zaccaron A.Z."/>
            <person name="Chen L.H."/>
            <person name="Samaras A."/>
            <person name="Stergiopoulos I."/>
        </authorList>
    </citation>
    <scope>NUCLEOTIDE SEQUENCE</scope>
    <source>
        <strain evidence="2">Race5_Kim</strain>
    </source>
</reference>
<feature type="compositionally biased region" description="Acidic residues" evidence="1">
    <location>
        <begin position="131"/>
        <end position="141"/>
    </location>
</feature>
<dbReference type="AlphaFoldDB" id="A0A9Q8UWR0"/>
<dbReference type="Proteomes" id="UP000756132">
    <property type="component" value="Chromosome 13"/>
</dbReference>